<accession>A0ACB7XFI0</accession>
<sequence>MASTTGSPTPADSSQPIETLTLTPFDVFPNFTFGGGVDNGGLFGGSAGLLGLGRNPVSLVGQTASKYGNYFSYCLPTFSSLIRKVSIWKRRWTNKLRATEVYTIID</sequence>
<dbReference type="EMBL" id="CM037160">
    <property type="protein sequence ID" value="KAH7839161.1"/>
    <property type="molecule type" value="Genomic_DNA"/>
</dbReference>
<organism evidence="1 2">
    <name type="scientific">Vaccinium darrowii</name>
    <dbReference type="NCBI Taxonomy" id="229202"/>
    <lineage>
        <taxon>Eukaryota</taxon>
        <taxon>Viridiplantae</taxon>
        <taxon>Streptophyta</taxon>
        <taxon>Embryophyta</taxon>
        <taxon>Tracheophyta</taxon>
        <taxon>Spermatophyta</taxon>
        <taxon>Magnoliopsida</taxon>
        <taxon>eudicotyledons</taxon>
        <taxon>Gunneridae</taxon>
        <taxon>Pentapetalae</taxon>
        <taxon>asterids</taxon>
        <taxon>Ericales</taxon>
        <taxon>Ericaceae</taxon>
        <taxon>Vaccinioideae</taxon>
        <taxon>Vaccinieae</taxon>
        <taxon>Vaccinium</taxon>
    </lineage>
</organism>
<protein>
    <submittedName>
        <fullName evidence="1">Uncharacterized protein</fullName>
    </submittedName>
</protein>
<proteinExistence type="predicted"/>
<gene>
    <name evidence="1" type="ORF">Vadar_000605</name>
</gene>
<reference evidence="1 2" key="1">
    <citation type="journal article" date="2021" name="Hortic Res">
        <title>High-quality reference genome and annotation aids understanding of berry development for evergreen blueberry (Vaccinium darrowii).</title>
        <authorList>
            <person name="Yu J."/>
            <person name="Hulse-Kemp A.M."/>
            <person name="Babiker E."/>
            <person name="Staton M."/>
        </authorList>
    </citation>
    <scope>NUCLEOTIDE SEQUENCE [LARGE SCALE GENOMIC DNA]</scope>
    <source>
        <strain evidence="2">cv. NJ 8807/NJ 8810</strain>
        <tissue evidence="1">Young leaf</tissue>
    </source>
</reference>
<comment type="caution">
    <text evidence="1">The sequence shown here is derived from an EMBL/GenBank/DDBJ whole genome shotgun (WGS) entry which is preliminary data.</text>
</comment>
<name>A0ACB7XFI0_9ERIC</name>
<dbReference type="Proteomes" id="UP000828048">
    <property type="component" value="Chromosome 10"/>
</dbReference>
<evidence type="ECO:0000313" key="2">
    <source>
        <dbReference type="Proteomes" id="UP000828048"/>
    </source>
</evidence>
<keyword evidence="2" id="KW-1185">Reference proteome</keyword>
<evidence type="ECO:0000313" key="1">
    <source>
        <dbReference type="EMBL" id="KAH7839161.1"/>
    </source>
</evidence>